<comment type="caution">
    <text evidence="1">The sequence shown here is derived from an EMBL/GenBank/DDBJ whole genome shotgun (WGS) entry which is preliminary data.</text>
</comment>
<dbReference type="AlphaFoldDB" id="A0A917ZKQ2"/>
<dbReference type="Gene3D" id="3.30.160.170">
    <property type="entry name" value="FlaG-like"/>
    <property type="match status" value="1"/>
</dbReference>
<evidence type="ECO:0000313" key="2">
    <source>
        <dbReference type="Proteomes" id="UP000599578"/>
    </source>
</evidence>
<dbReference type="PANTHER" id="PTHR37166:SF1">
    <property type="entry name" value="PROTEIN FLAG"/>
    <property type="match status" value="1"/>
</dbReference>
<dbReference type="Proteomes" id="UP000599578">
    <property type="component" value="Unassembled WGS sequence"/>
</dbReference>
<sequence>MAIDPAASSGKLIPGAVLQGSDERPVRPAQEGGLTHRPVEQAAEAADLQQQAAVVQEAAQHLNEVVKLISSNLDISVDDNLGQTVVKVVNRENEEVIRQIPSEEVLALMQRLSEISGQYAADRSGLLIHDQA</sequence>
<evidence type="ECO:0008006" key="3">
    <source>
        <dbReference type="Google" id="ProtNLM"/>
    </source>
</evidence>
<accession>A0A917ZKQ2</accession>
<evidence type="ECO:0000313" key="1">
    <source>
        <dbReference type="EMBL" id="GGO84929.1"/>
    </source>
</evidence>
<proteinExistence type="predicted"/>
<dbReference type="SUPFAM" id="SSF160214">
    <property type="entry name" value="FlaG-like"/>
    <property type="match status" value="1"/>
</dbReference>
<dbReference type="EMBL" id="BMLT01000008">
    <property type="protein sequence ID" value="GGO84929.1"/>
    <property type="molecule type" value="Genomic_DNA"/>
</dbReference>
<organism evidence="1 2">
    <name type="scientific">Marinobacterium nitratireducens</name>
    <dbReference type="NCBI Taxonomy" id="518897"/>
    <lineage>
        <taxon>Bacteria</taxon>
        <taxon>Pseudomonadati</taxon>
        <taxon>Pseudomonadota</taxon>
        <taxon>Gammaproteobacteria</taxon>
        <taxon>Oceanospirillales</taxon>
        <taxon>Oceanospirillaceae</taxon>
        <taxon>Marinobacterium</taxon>
    </lineage>
</organism>
<dbReference type="InterPro" id="IPR035924">
    <property type="entry name" value="FlaG-like_sf"/>
</dbReference>
<gene>
    <name evidence="1" type="ORF">GCM10011348_32300</name>
</gene>
<keyword evidence="2" id="KW-1185">Reference proteome</keyword>
<name>A0A917ZKQ2_9GAMM</name>
<dbReference type="InterPro" id="IPR005186">
    <property type="entry name" value="FlaG"/>
</dbReference>
<dbReference type="RefSeq" id="WP_188861635.1">
    <property type="nucleotide sequence ID" value="NZ_BMLT01000008.1"/>
</dbReference>
<protein>
    <recommendedName>
        <fullName evidence="3">Flagellar protein FlaG</fullName>
    </recommendedName>
</protein>
<dbReference type="Pfam" id="PF03646">
    <property type="entry name" value="FlaG"/>
    <property type="match status" value="1"/>
</dbReference>
<reference evidence="1 2" key="1">
    <citation type="journal article" date="2014" name="Int. J. Syst. Evol. Microbiol.">
        <title>Complete genome sequence of Corynebacterium casei LMG S-19264T (=DSM 44701T), isolated from a smear-ripened cheese.</title>
        <authorList>
            <consortium name="US DOE Joint Genome Institute (JGI-PGF)"/>
            <person name="Walter F."/>
            <person name="Albersmeier A."/>
            <person name="Kalinowski J."/>
            <person name="Ruckert C."/>
        </authorList>
    </citation>
    <scope>NUCLEOTIDE SEQUENCE [LARGE SCALE GENOMIC DNA]</scope>
    <source>
        <strain evidence="1 2">CGMCC 1.7286</strain>
    </source>
</reference>
<dbReference type="PANTHER" id="PTHR37166">
    <property type="entry name" value="PROTEIN FLAG"/>
    <property type="match status" value="1"/>
</dbReference>